<reference evidence="1" key="1">
    <citation type="submission" date="2022-08" db="EMBL/GenBank/DDBJ databases">
        <authorList>
            <person name="Dzunkova M."/>
            <person name="La Clair J."/>
            <person name="Tyml T."/>
            <person name="Doud D."/>
            <person name="Schulz F."/>
            <person name="Piquer S."/>
            <person name="Porcel Sanchis D."/>
            <person name="Osborn A."/>
            <person name="Robinson D."/>
            <person name="Louie K.B."/>
            <person name="Bowen B.P."/>
            <person name="Bowers R."/>
            <person name="Lee J."/>
            <person name="Arnau Llombart V."/>
            <person name="Diaz Villanueva W."/>
            <person name="Gosliner T."/>
            <person name="Northen T."/>
            <person name="Cheng J.-F."/>
            <person name="Burkart M.D."/>
            <person name="Woyke T."/>
        </authorList>
    </citation>
    <scope>NUCLEOTIDE SEQUENCE</scope>
    <source>
        <strain evidence="1">Df01</strain>
    </source>
</reference>
<sequence>MTTQAHQQDNRLSQLAIAYSNMPNSFIAEQVAMRTPANKYGQYQKFSDGSFFQAVETRMAYGARAQEIVTASSLEAFSLDSHGVDAFIDRAENRHVSADRERMNLLEDAALQSVLATMRINHEVEVRDVVFDTTNYASALQFALAGGDQFDNDASDPIKTITNAIKEAIARPNVAVCGMNVAHALRSNPNINKAVHRTNGDAGYQSLDSIAMVLGLDKIIVGEAWAATSDNTAPTSRIWDSADTLALVRVGVPTDLRCANAAAFAVTATEHGGMIVRKWNEDNRGPEGGTVIRPVDCRKVIHLSEISGAIITNCLT</sequence>
<dbReference type="Proteomes" id="UP001168167">
    <property type="component" value="Unassembled WGS sequence"/>
</dbReference>
<name>A0ABT7QMC2_9GAMM</name>
<dbReference type="Gene3D" id="3.90.1690.10">
    <property type="entry name" value="phage-related protein like domain"/>
    <property type="match status" value="1"/>
</dbReference>
<evidence type="ECO:0000313" key="1">
    <source>
        <dbReference type="EMBL" id="MDM5147842.1"/>
    </source>
</evidence>
<keyword evidence="2" id="KW-1185">Reference proteome</keyword>
<dbReference type="InterPro" id="IPR053738">
    <property type="entry name" value="Lambda_capsid_assembly"/>
</dbReference>
<protein>
    <submittedName>
        <fullName evidence="1">Uncharacterized protein</fullName>
    </submittedName>
</protein>
<accession>A0ABT7QMC2</accession>
<gene>
    <name evidence="1" type="ORF">NQX30_05605</name>
</gene>
<comment type="caution">
    <text evidence="1">The sequence shown here is derived from an EMBL/GenBank/DDBJ whole genome shotgun (WGS) entry which is preliminary data.</text>
</comment>
<proteinExistence type="predicted"/>
<dbReference type="EMBL" id="JANQAO010000003">
    <property type="protein sequence ID" value="MDM5147842.1"/>
    <property type="molecule type" value="Genomic_DNA"/>
</dbReference>
<organism evidence="1 2">
    <name type="scientific">Candidatus Doriopsillibacter californiensis</name>
    <dbReference type="NCBI Taxonomy" id="2970740"/>
    <lineage>
        <taxon>Bacteria</taxon>
        <taxon>Pseudomonadati</taxon>
        <taxon>Pseudomonadota</taxon>
        <taxon>Gammaproteobacteria</taxon>
        <taxon>Candidatus Tethybacterales</taxon>
        <taxon>Candidatus Persebacteraceae</taxon>
        <taxon>Candidatus Doriopsillibacter</taxon>
    </lineage>
</organism>
<reference evidence="1" key="2">
    <citation type="journal article" date="2023" name="Microbiome">
        <title>Synthase-selected sorting approach identifies a beta-lactone synthase in a nudibranch symbiotic bacterium.</title>
        <authorList>
            <person name="Dzunkova M."/>
            <person name="La Clair J.J."/>
            <person name="Tyml T."/>
            <person name="Doud D."/>
            <person name="Schulz F."/>
            <person name="Piquer-Esteban S."/>
            <person name="Porcel Sanchis D."/>
            <person name="Osborn A."/>
            <person name="Robinson D."/>
            <person name="Louie K.B."/>
            <person name="Bowen B.P."/>
            <person name="Bowers R.M."/>
            <person name="Lee J."/>
            <person name="Arnau V."/>
            <person name="Diaz-Villanueva W."/>
            <person name="Stepanauskas R."/>
            <person name="Gosliner T."/>
            <person name="Date S.V."/>
            <person name="Northen T.R."/>
            <person name="Cheng J.F."/>
            <person name="Burkart M.D."/>
            <person name="Woyke T."/>
        </authorList>
    </citation>
    <scope>NUCLEOTIDE SEQUENCE</scope>
    <source>
        <strain evidence="1">Df01</strain>
    </source>
</reference>
<evidence type="ECO:0000313" key="2">
    <source>
        <dbReference type="Proteomes" id="UP001168167"/>
    </source>
</evidence>